<name>D0GNW1_9FUSO</name>
<keyword evidence="3" id="KW-1185">Reference proteome</keyword>
<dbReference type="EMBL" id="ADAD01000177">
    <property type="protein sequence ID" value="EEY34186.1"/>
    <property type="molecule type" value="Genomic_DNA"/>
</dbReference>
<sequence>MPFKIYLYDKDGKLIGIYIAPSKEDFEADKQKYCSEYIEGENYISYEEVKNPIIDNGNIREMKTSELIRSGKITLSDGQYLDGEEIKSIPKPNEYSKWDENTHEWVEDKAEKLQYFKDLRYTKQQEYIKYKKELEEKEDEKSEFESLGFDTTETEERITEIKSEMDLLKTEISKLSKEITLLSKK</sequence>
<evidence type="ECO:0000313" key="2">
    <source>
        <dbReference type="EMBL" id="EEY34186.1"/>
    </source>
</evidence>
<protein>
    <submittedName>
        <fullName evidence="2">Uncharacterized protein</fullName>
    </submittedName>
</protein>
<dbReference type="Proteomes" id="UP000004226">
    <property type="component" value="Unassembled WGS sequence"/>
</dbReference>
<dbReference type="AlphaFoldDB" id="D0GNW1"/>
<organism evidence="2 3">
    <name type="scientific">Pseudoleptotrichia goodfellowii F0264</name>
    <dbReference type="NCBI Taxonomy" id="596323"/>
    <lineage>
        <taxon>Bacteria</taxon>
        <taxon>Fusobacteriati</taxon>
        <taxon>Fusobacteriota</taxon>
        <taxon>Fusobacteriia</taxon>
        <taxon>Fusobacteriales</taxon>
        <taxon>Leptotrichiaceae</taxon>
        <taxon>Pseudoleptotrichia</taxon>
    </lineage>
</organism>
<evidence type="ECO:0000313" key="3">
    <source>
        <dbReference type="Proteomes" id="UP000004226"/>
    </source>
</evidence>
<evidence type="ECO:0000256" key="1">
    <source>
        <dbReference type="SAM" id="Coils"/>
    </source>
</evidence>
<comment type="caution">
    <text evidence="2">The sequence shown here is derived from an EMBL/GenBank/DDBJ whole genome shotgun (WGS) entry which is preliminary data.</text>
</comment>
<proteinExistence type="predicted"/>
<reference evidence="2 3" key="1">
    <citation type="submission" date="2009-10" db="EMBL/GenBank/DDBJ databases">
        <authorList>
            <person name="Harkins D.M."/>
            <person name="Madupu R."/>
            <person name="Durkin A.S."/>
            <person name="Torralba M."/>
            <person name="Methe B."/>
            <person name="Sutton G.G."/>
            <person name="Strausberg R.L."/>
            <person name="Nelson K.E."/>
        </authorList>
    </citation>
    <scope>NUCLEOTIDE SEQUENCE [LARGE SCALE GENOMIC DNA]</scope>
    <source>
        <strain evidence="2 3">F0264</strain>
    </source>
</reference>
<accession>D0GNW1</accession>
<gene>
    <name evidence="2" type="ORF">HMPREF0554_0814</name>
</gene>
<feature type="coiled-coil region" evidence="1">
    <location>
        <begin position="120"/>
        <end position="185"/>
    </location>
</feature>
<keyword evidence="1" id="KW-0175">Coiled coil</keyword>
<dbReference type="RefSeq" id="WP_006808164.1">
    <property type="nucleotide sequence ID" value="NZ_ADAD01000177.1"/>
</dbReference>